<reference evidence="8" key="1">
    <citation type="submission" date="2024-06" db="EMBL/GenBank/DDBJ databases">
        <authorList>
            <person name="Ryan C."/>
        </authorList>
    </citation>
    <scope>NUCLEOTIDE SEQUENCE [LARGE SCALE GENOMIC DNA]</scope>
</reference>
<dbReference type="PANTHER" id="PTHR11260:SF770">
    <property type="entry name" value="GLUTATHIONE S-TRANSFERASE"/>
    <property type="match status" value="1"/>
</dbReference>
<dbReference type="PROSITE" id="PS50404">
    <property type="entry name" value="GST_NTER"/>
    <property type="match status" value="1"/>
</dbReference>
<dbReference type="PROSITE" id="PS50405">
    <property type="entry name" value="GST_CTER"/>
    <property type="match status" value="1"/>
</dbReference>
<evidence type="ECO:0000313" key="8">
    <source>
        <dbReference type="Proteomes" id="UP001497457"/>
    </source>
</evidence>
<keyword evidence="8" id="KW-1185">Reference proteome</keyword>
<dbReference type="InterPro" id="IPR004046">
    <property type="entry name" value="GST_C"/>
</dbReference>
<dbReference type="EC" id="2.5.1.18" evidence="1"/>
<feature type="domain" description="GST C-terminal" evidence="6">
    <location>
        <begin position="139"/>
        <end position="278"/>
    </location>
</feature>
<dbReference type="FunFam" id="3.40.30.10:FF:000044">
    <property type="entry name" value="Glutathione S-transferase GSTU6"/>
    <property type="match status" value="1"/>
</dbReference>
<dbReference type="InterPro" id="IPR045074">
    <property type="entry name" value="GST_C_Tau"/>
</dbReference>
<evidence type="ECO:0000256" key="1">
    <source>
        <dbReference type="ARBA" id="ARBA00012452"/>
    </source>
</evidence>
<accession>A0ABC8WTI4</accession>
<dbReference type="SFLD" id="SFLDG01152">
    <property type="entry name" value="Main.3:_Omega-_and_Tau-like"/>
    <property type="match status" value="1"/>
</dbReference>
<comment type="similarity">
    <text evidence="3">Belongs to the GST superfamily. Tau family.</text>
</comment>
<dbReference type="SUPFAM" id="SSF47616">
    <property type="entry name" value="GST C-terminal domain-like"/>
    <property type="match status" value="1"/>
</dbReference>
<evidence type="ECO:0000256" key="3">
    <source>
        <dbReference type="ARBA" id="ARBA00025743"/>
    </source>
</evidence>
<evidence type="ECO:0000256" key="2">
    <source>
        <dbReference type="ARBA" id="ARBA00022679"/>
    </source>
</evidence>
<dbReference type="InterPro" id="IPR010987">
    <property type="entry name" value="Glutathione-S-Trfase_C-like"/>
</dbReference>
<keyword evidence="2" id="KW-0808">Transferase</keyword>
<dbReference type="EMBL" id="OZ075123">
    <property type="protein sequence ID" value="CAL4915217.1"/>
    <property type="molecule type" value="Genomic_DNA"/>
</dbReference>
<dbReference type="SFLD" id="SFLDS00019">
    <property type="entry name" value="Glutathione_Transferase_(cytos"/>
    <property type="match status" value="1"/>
</dbReference>
<comment type="catalytic activity">
    <reaction evidence="4">
        <text>RX + glutathione = an S-substituted glutathione + a halide anion + H(+)</text>
        <dbReference type="Rhea" id="RHEA:16437"/>
        <dbReference type="ChEBI" id="CHEBI:15378"/>
        <dbReference type="ChEBI" id="CHEBI:16042"/>
        <dbReference type="ChEBI" id="CHEBI:17792"/>
        <dbReference type="ChEBI" id="CHEBI:57925"/>
        <dbReference type="ChEBI" id="CHEBI:90779"/>
        <dbReference type="EC" id="2.5.1.18"/>
    </reaction>
</comment>
<dbReference type="CDD" id="cd03185">
    <property type="entry name" value="GST_C_Tau"/>
    <property type="match status" value="1"/>
</dbReference>
<dbReference type="InterPro" id="IPR004045">
    <property type="entry name" value="Glutathione_S-Trfase_N"/>
</dbReference>
<dbReference type="Gene3D" id="1.20.1050.10">
    <property type="match status" value="1"/>
</dbReference>
<dbReference type="InterPro" id="IPR036282">
    <property type="entry name" value="Glutathione-S-Trfase_C_sf"/>
</dbReference>
<organism evidence="7 8">
    <name type="scientific">Urochloa decumbens</name>
    <dbReference type="NCBI Taxonomy" id="240449"/>
    <lineage>
        <taxon>Eukaryota</taxon>
        <taxon>Viridiplantae</taxon>
        <taxon>Streptophyta</taxon>
        <taxon>Embryophyta</taxon>
        <taxon>Tracheophyta</taxon>
        <taxon>Spermatophyta</taxon>
        <taxon>Magnoliopsida</taxon>
        <taxon>Liliopsida</taxon>
        <taxon>Poales</taxon>
        <taxon>Poaceae</taxon>
        <taxon>PACMAD clade</taxon>
        <taxon>Panicoideae</taxon>
        <taxon>Panicodae</taxon>
        <taxon>Paniceae</taxon>
        <taxon>Melinidinae</taxon>
        <taxon>Urochloa</taxon>
    </lineage>
</organism>
<dbReference type="SFLD" id="SFLDG00358">
    <property type="entry name" value="Main_(cytGST)"/>
    <property type="match status" value="1"/>
</dbReference>
<gene>
    <name evidence="7" type="ORF">URODEC1_LOCUS17380</name>
</gene>
<dbReference type="Pfam" id="PF02798">
    <property type="entry name" value="GST_N"/>
    <property type="match status" value="1"/>
</dbReference>
<name>A0ABC8WTI4_9POAL</name>
<proteinExistence type="inferred from homology"/>
<protein>
    <recommendedName>
        <fullName evidence="1">glutathione transferase</fullName>
        <ecNumber evidence="1">2.5.1.18</ecNumber>
    </recommendedName>
</protein>
<dbReference type="GO" id="GO:0004364">
    <property type="term" value="F:glutathione transferase activity"/>
    <property type="evidence" value="ECO:0007669"/>
    <property type="project" value="UniProtKB-EC"/>
</dbReference>
<evidence type="ECO:0000313" key="7">
    <source>
        <dbReference type="EMBL" id="CAL4915217.1"/>
    </source>
</evidence>
<dbReference type="SUPFAM" id="SSF52833">
    <property type="entry name" value="Thioredoxin-like"/>
    <property type="match status" value="1"/>
</dbReference>
<evidence type="ECO:0000259" key="5">
    <source>
        <dbReference type="PROSITE" id="PS50404"/>
    </source>
</evidence>
<dbReference type="Proteomes" id="UP001497457">
    <property type="component" value="Chromosome 13rd"/>
</dbReference>
<evidence type="ECO:0000256" key="4">
    <source>
        <dbReference type="ARBA" id="ARBA00047960"/>
    </source>
</evidence>
<dbReference type="InterPro" id="IPR040079">
    <property type="entry name" value="Glutathione_S-Trfase"/>
</dbReference>
<dbReference type="CDD" id="cd03058">
    <property type="entry name" value="GST_N_Tau"/>
    <property type="match status" value="1"/>
</dbReference>
<dbReference type="Gene3D" id="3.40.30.10">
    <property type="entry name" value="Glutaredoxin"/>
    <property type="match status" value="1"/>
</dbReference>
<dbReference type="FunFam" id="1.20.1050.10:FF:000023">
    <property type="entry name" value="Probable glutathione S-transferase GSTU6"/>
    <property type="match status" value="1"/>
</dbReference>
<dbReference type="AlphaFoldDB" id="A0ABC8WTI4"/>
<sequence length="283" mass="30725">MSQSGCWIRLYIDGRPHASMVTNKATTTQLNEETQARILAHGVLEAPAMAGSDDLKLLGMWASPFVLRVKIALSLKGLSYEYVEEDLGNKSELLLSSNPVHKSVPVLFHNGKPVCESSIIVQYIDEAFAGAGPSLLPSDPYERAIARFWVAYIDNKMLAAWTQASRGKTQEERAEGMKQSAAAVETLEGALRDCAKGKPFFGGDSVGYVDVVLGGLLGWVRAHEELKGVSSFDPERTPLLAAWADRFWSLEAVEPVMPDVSRLVEFGKMLQARQAAAAAGDGN</sequence>
<dbReference type="PANTHER" id="PTHR11260">
    <property type="entry name" value="GLUTATHIONE S-TRANSFERASE, GST, SUPERFAMILY, GST DOMAIN CONTAINING"/>
    <property type="match status" value="1"/>
</dbReference>
<dbReference type="InterPro" id="IPR036249">
    <property type="entry name" value="Thioredoxin-like_sf"/>
</dbReference>
<reference evidence="7 8" key="2">
    <citation type="submission" date="2024-10" db="EMBL/GenBank/DDBJ databases">
        <authorList>
            <person name="Ryan C."/>
        </authorList>
    </citation>
    <scope>NUCLEOTIDE SEQUENCE [LARGE SCALE GENOMIC DNA]</scope>
</reference>
<evidence type="ECO:0000259" key="6">
    <source>
        <dbReference type="PROSITE" id="PS50405"/>
    </source>
</evidence>
<dbReference type="Pfam" id="PF00043">
    <property type="entry name" value="GST_C"/>
    <property type="match status" value="1"/>
</dbReference>
<dbReference type="InterPro" id="IPR045073">
    <property type="entry name" value="Omega/Tau-like"/>
</dbReference>
<feature type="domain" description="GST N-terminal" evidence="5">
    <location>
        <begin position="53"/>
        <end position="132"/>
    </location>
</feature>